<feature type="transmembrane region" description="Helical" evidence="8">
    <location>
        <begin position="47"/>
        <end position="66"/>
    </location>
</feature>
<dbReference type="Gene3D" id="1.20.1740.10">
    <property type="entry name" value="Amino acid/polyamine transporter I"/>
    <property type="match status" value="1"/>
</dbReference>
<evidence type="ECO:0000259" key="9">
    <source>
        <dbReference type="Pfam" id="PF00324"/>
    </source>
</evidence>
<protein>
    <recommendedName>
        <fullName evidence="9">Amino acid permease/ SLC12A domain-containing protein</fullName>
    </recommendedName>
</protein>
<feature type="transmembrane region" description="Helical" evidence="8">
    <location>
        <begin position="323"/>
        <end position="345"/>
    </location>
</feature>
<feature type="transmembrane region" description="Helical" evidence="8">
    <location>
        <begin position="371"/>
        <end position="389"/>
    </location>
</feature>
<gene>
    <name evidence="10" type="ORF">SCLCIDRAFT_1223629</name>
</gene>
<feature type="transmembrane region" description="Helical" evidence="8">
    <location>
        <begin position="129"/>
        <end position="148"/>
    </location>
</feature>
<dbReference type="GO" id="GO:0015171">
    <property type="term" value="F:amino acid transmembrane transporter activity"/>
    <property type="evidence" value="ECO:0007669"/>
    <property type="project" value="TreeGrafter"/>
</dbReference>
<dbReference type="GO" id="GO:0016020">
    <property type="term" value="C:membrane"/>
    <property type="evidence" value="ECO:0007669"/>
    <property type="project" value="UniProtKB-SubCell"/>
</dbReference>
<accession>A0A0C2YS74</accession>
<dbReference type="AlphaFoldDB" id="A0A0C2YS74"/>
<keyword evidence="3 8" id="KW-0812">Transmembrane</keyword>
<evidence type="ECO:0000256" key="3">
    <source>
        <dbReference type="ARBA" id="ARBA00022692"/>
    </source>
</evidence>
<keyword evidence="4" id="KW-0029">Amino-acid transport</keyword>
<evidence type="ECO:0000256" key="1">
    <source>
        <dbReference type="ARBA" id="ARBA00004141"/>
    </source>
</evidence>
<feature type="domain" description="Amino acid permease/ SLC12A" evidence="9">
    <location>
        <begin position="48"/>
        <end position="501"/>
    </location>
</feature>
<feature type="transmembrane region" description="Helical" evidence="8">
    <location>
        <begin position="447"/>
        <end position="470"/>
    </location>
</feature>
<dbReference type="PANTHER" id="PTHR43341:SF1">
    <property type="entry name" value="GENERAL AMINO-ACID PERMEASE GAP1"/>
    <property type="match status" value="1"/>
</dbReference>
<keyword evidence="6 8" id="KW-0472">Membrane</keyword>
<dbReference type="HOGENOM" id="CLU_007946_12_1_1"/>
<dbReference type="InterPro" id="IPR050524">
    <property type="entry name" value="APC_YAT"/>
</dbReference>
<keyword evidence="11" id="KW-1185">Reference proteome</keyword>
<feature type="compositionally biased region" description="Polar residues" evidence="7">
    <location>
        <begin position="1"/>
        <end position="14"/>
    </location>
</feature>
<evidence type="ECO:0000256" key="4">
    <source>
        <dbReference type="ARBA" id="ARBA00022970"/>
    </source>
</evidence>
<keyword evidence="5 8" id="KW-1133">Transmembrane helix</keyword>
<feature type="transmembrane region" description="Helical" evidence="8">
    <location>
        <begin position="280"/>
        <end position="303"/>
    </location>
</feature>
<dbReference type="EMBL" id="KN822207">
    <property type="protein sequence ID" value="KIM52563.1"/>
    <property type="molecule type" value="Genomic_DNA"/>
</dbReference>
<evidence type="ECO:0000256" key="5">
    <source>
        <dbReference type="ARBA" id="ARBA00022989"/>
    </source>
</evidence>
<evidence type="ECO:0000256" key="6">
    <source>
        <dbReference type="ARBA" id="ARBA00023136"/>
    </source>
</evidence>
<feature type="transmembrane region" description="Helical" evidence="8">
    <location>
        <begin position="239"/>
        <end position="259"/>
    </location>
</feature>
<dbReference type="InParanoid" id="A0A0C2YS74"/>
<feature type="transmembrane region" description="Helical" evidence="8">
    <location>
        <begin position="160"/>
        <end position="180"/>
    </location>
</feature>
<dbReference type="InterPro" id="IPR004841">
    <property type="entry name" value="AA-permease/SLC12A_dom"/>
</dbReference>
<evidence type="ECO:0000256" key="7">
    <source>
        <dbReference type="SAM" id="MobiDB-lite"/>
    </source>
</evidence>
<dbReference type="Pfam" id="PF00324">
    <property type="entry name" value="AA_permease"/>
    <property type="match status" value="1"/>
</dbReference>
<dbReference type="Proteomes" id="UP000053989">
    <property type="component" value="Unassembled WGS sequence"/>
</dbReference>
<dbReference type="FunFam" id="1.20.1740.10:FF:000001">
    <property type="entry name" value="Amino acid permease"/>
    <property type="match status" value="1"/>
</dbReference>
<feature type="region of interest" description="Disordered" evidence="7">
    <location>
        <begin position="1"/>
        <end position="27"/>
    </location>
</feature>
<dbReference type="PIRSF" id="PIRSF006060">
    <property type="entry name" value="AA_transporter"/>
    <property type="match status" value="1"/>
</dbReference>
<keyword evidence="2" id="KW-0813">Transport</keyword>
<evidence type="ECO:0000313" key="11">
    <source>
        <dbReference type="Proteomes" id="UP000053989"/>
    </source>
</evidence>
<reference evidence="11" key="2">
    <citation type="submission" date="2015-01" db="EMBL/GenBank/DDBJ databases">
        <title>Evolutionary Origins and Diversification of the Mycorrhizal Mutualists.</title>
        <authorList>
            <consortium name="DOE Joint Genome Institute"/>
            <consortium name="Mycorrhizal Genomics Consortium"/>
            <person name="Kohler A."/>
            <person name="Kuo A."/>
            <person name="Nagy L.G."/>
            <person name="Floudas D."/>
            <person name="Copeland A."/>
            <person name="Barry K.W."/>
            <person name="Cichocki N."/>
            <person name="Veneault-Fourrey C."/>
            <person name="LaButti K."/>
            <person name="Lindquist E.A."/>
            <person name="Lipzen A."/>
            <person name="Lundell T."/>
            <person name="Morin E."/>
            <person name="Murat C."/>
            <person name="Riley R."/>
            <person name="Ohm R."/>
            <person name="Sun H."/>
            <person name="Tunlid A."/>
            <person name="Henrissat B."/>
            <person name="Grigoriev I.V."/>
            <person name="Hibbett D.S."/>
            <person name="Martin F."/>
        </authorList>
    </citation>
    <scope>NUCLEOTIDE SEQUENCE [LARGE SCALE GENOMIC DNA]</scope>
    <source>
        <strain evidence="11">Foug A</strain>
    </source>
</reference>
<feature type="transmembrane region" description="Helical" evidence="8">
    <location>
        <begin position="401"/>
        <end position="426"/>
    </location>
</feature>
<sequence>MADASTPRSGTMSLPQDKFIPNESLPQGNDFQYRGELDGVKRQLGRWHIQMITIAGCIGTGLFYGLGEILAETGPLGALLVYIHVSSVVYATIVSIGELTAYAPISGSLIHYAARWIDPAAGFALGWNYFYYASTGVALEITAISSLVTLWDQNSDHKAIYIGATIVGLFIINLFGVRWFGNSEIFFATLKIMLAVGLIIGGLVVSLGGGPDHDRIGFRYWKDPGPMVSTLEPGARGRFLGMLVAIIPAAYSVAGFELITMSSAEAIQPRTSVIQAMRFVIFRLITFFICSVIIVGMLVPSNYPELSRQSPFVVAFQRAGIKVLPSIVNAIVITSAFSSANTYVFSSSRILYGLAVQNQAPTIFATCTESGVPWVAVMTAGLFSFLAFMNVGSNAVTVFNWLVSLTTVCGLIGWIIINTTYLRYYYGLKIQDIVPRGIYRSALQPYAAMWGIFWAVFYILVCGISVFYHFSASSFISSYINLPVFFILYVGYKLWHKTKMQPLAKLDFFSNIPTLEETGDEGLLERKATLIQKIGLV</sequence>
<dbReference type="OrthoDB" id="10062876at2759"/>
<feature type="transmembrane region" description="Helical" evidence="8">
    <location>
        <begin position="476"/>
        <end position="495"/>
    </location>
</feature>
<dbReference type="STRING" id="1036808.A0A0C2YS74"/>
<reference evidence="10 11" key="1">
    <citation type="submission" date="2014-04" db="EMBL/GenBank/DDBJ databases">
        <authorList>
            <consortium name="DOE Joint Genome Institute"/>
            <person name="Kuo A."/>
            <person name="Kohler A."/>
            <person name="Nagy L.G."/>
            <person name="Floudas D."/>
            <person name="Copeland A."/>
            <person name="Barry K.W."/>
            <person name="Cichocki N."/>
            <person name="Veneault-Fourrey C."/>
            <person name="LaButti K."/>
            <person name="Lindquist E.A."/>
            <person name="Lipzen A."/>
            <person name="Lundell T."/>
            <person name="Morin E."/>
            <person name="Murat C."/>
            <person name="Sun H."/>
            <person name="Tunlid A."/>
            <person name="Henrissat B."/>
            <person name="Grigoriev I.V."/>
            <person name="Hibbett D.S."/>
            <person name="Martin F."/>
            <person name="Nordberg H.P."/>
            <person name="Cantor M.N."/>
            <person name="Hua S.X."/>
        </authorList>
    </citation>
    <scope>NUCLEOTIDE SEQUENCE [LARGE SCALE GENOMIC DNA]</scope>
    <source>
        <strain evidence="10 11">Foug A</strain>
    </source>
</reference>
<name>A0A0C2YS74_9AGAM</name>
<evidence type="ECO:0000313" key="10">
    <source>
        <dbReference type="EMBL" id="KIM52563.1"/>
    </source>
</evidence>
<dbReference type="PANTHER" id="PTHR43341">
    <property type="entry name" value="AMINO ACID PERMEASE"/>
    <property type="match status" value="1"/>
</dbReference>
<organism evidence="10 11">
    <name type="scientific">Scleroderma citrinum Foug A</name>
    <dbReference type="NCBI Taxonomy" id="1036808"/>
    <lineage>
        <taxon>Eukaryota</taxon>
        <taxon>Fungi</taxon>
        <taxon>Dikarya</taxon>
        <taxon>Basidiomycota</taxon>
        <taxon>Agaricomycotina</taxon>
        <taxon>Agaricomycetes</taxon>
        <taxon>Agaricomycetidae</taxon>
        <taxon>Boletales</taxon>
        <taxon>Sclerodermatineae</taxon>
        <taxon>Sclerodermataceae</taxon>
        <taxon>Scleroderma</taxon>
    </lineage>
</organism>
<feature type="transmembrane region" description="Helical" evidence="8">
    <location>
        <begin position="99"/>
        <end position="117"/>
    </location>
</feature>
<feature type="transmembrane region" description="Helical" evidence="8">
    <location>
        <begin position="192"/>
        <end position="210"/>
    </location>
</feature>
<comment type="subcellular location">
    <subcellularLocation>
        <location evidence="1">Membrane</location>
        <topology evidence="1">Multi-pass membrane protein</topology>
    </subcellularLocation>
</comment>
<proteinExistence type="predicted"/>
<evidence type="ECO:0000256" key="8">
    <source>
        <dbReference type="SAM" id="Phobius"/>
    </source>
</evidence>
<evidence type="ECO:0000256" key="2">
    <source>
        <dbReference type="ARBA" id="ARBA00022448"/>
    </source>
</evidence>